<reference evidence="2 3" key="1">
    <citation type="submission" date="2024-04" db="EMBL/GenBank/DDBJ databases">
        <authorList>
            <person name="Fracassetti M."/>
        </authorList>
    </citation>
    <scope>NUCLEOTIDE SEQUENCE [LARGE SCALE GENOMIC DNA]</scope>
</reference>
<dbReference type="InterPro" id="IPR000477">
    <property type="entry name" value="RT_dom"/>
</dbReference>
<accession>A0AAV2CJ81</accession>
<evidence type="ECO:0000313" key="3">
    <source>
        <dbReference type="Proteomes" id="UP001497516"/>
    </source>
</evidence>
<dbReference type="SUPFAM" id="SSF56672">
    <property type="entry name" value="DNA/RNA polymerases"/>
    <property type="match status" value="1"/>
</dbReference>
<dbReference type="PANTHER" id="PTHR24559">
    <property type="entry name" value="TRANSPOSON TY3-I GAG-POL POLYPROTEIN"/>
    <property type="match status" value="1"/>
</dbReference>
<dbReference type="CDD" id="cd01647">
    <property type="entry name" value="RT_LTR"/>
    <property type="match status" value="1"/>
</dbReference>
<dbReference type="InterPro" id="IPR043128">
    <property type="entry name" value="Rev_trsase/Diguanyl_cyclase"/>
</dbReference>
<dbReference type="Gene3D" id="3.30.70.270">
    <property type="match status" value="1"/>
</dbReference>
<dbReference type="FunFam" id="3.30.70.270:FF:000003">
    <property type="entry name" value="Transposon Ty3-G Gag-Pol polyprotein"/>
    <property type="match status" value="1"/>
</dbReference>
<dbReference type="PANTHER" id="PTHR24559:SF444">
    <property type="entry name" value="REVERSE TRANSCRIPTASE DOMAIN-CONTAINING PROTEIN"/>
    <property type="match status" value="1"/>
</dbReference>
<dbReference type="AlphaFoldDB" id="A0AAV2CJ81"/>
<dbReference type="InterPro" id="IPR053134">
    <property type="entry name" value="RNA-dir_DNA_polymerase"/>
</dbReference>
<dbReference type="Proteomes" id="UP001497516">
    <property type="component" value="Chromosome 1"/>
</dbReference>
<dbReference type="InterPro" id="IPR043502">
    <property type="entry name" value="DNA/RNA_pol_sf"/>
</dbReference>
<dbReference type="PROSITE" id="PS50878">
    <property type="entry name" value="RT_POL"/>
    <property type="match status" value="1"/>
</dbReference>
<keyword evidence="3" id="KW-1185">Reference proteome</keyword>
<sequence length="114" mass="13407">MSFGLTNAPATFMALMNRVLHEYLDKFVIVFIDDILIYSESQEEHERHLRLVLQKLKEEKLYAKFSKYEFWLEEVLFLGHVVSGRGVEVDPKKSEAVMNWVPPKNVAKFGVFWI</sequence>
<gene>
    <name evidence="2" type="ORF">LTRI10_LOCUS4180</name>
</gene>
<evidence type="ECO:0000313" key="2">
    <source>
        <dbReference type="EMBL" id="CAL1356475.1"/>
    </source>
</evidence>
<evidence type="ECO:0000259" key="1">
    <source>
        <dbReference type="PROSITE" id="PS50878"/>
    </source>
</evidence>
<organism evidence="2 3">
    <name type="scientific">Linum trigynum</name>
    <dbReference type="NCBI Taxonomy" id="586398"/>
    <lineage>
        <taxon>Eukaryota</taxon>
        <taxon>Viridiplantae</taxon>
        <taxon>Streptophyta</taxon>
        <taxon>Embryophyta</taxon>
        <taxon>Tracheophyta</taxon>
        <taxon>Spermatophyta</taxon>
        <taxon>Magnoliopsida</taxon>
        <taxon>eudicotyledons</taxon>
        <taxon>Gunneridae</taxon>
        <taxon>Pentapetalae</taxon>
        <taxon>rosids</taxon>
        <taxon>fabids</taxon>
        <taxon>Malpighiales</taxon>
        <taxon>Linaceae</taxon>
        <taxon>Linum</taxon>
    </lineage>
</organism>
<dbReference type="Pfam" id="PF00078">
    <property type="entry name" value="RVT_1"/>
    <property type="match status" value="1"/>
</dbReference>
<feature type="domain" description="Reverse transcriptase" evidence="1">
    <location>
        <begin position="1"/>
        <end position="82"/>
    </location>
</feature>
<name>A0AAV2CJ81_9ROSI</name>
<proteinExistence type="predicted"/>
<protein>
    <recommendedName>
        <fullName evidence="1">Reverse transcriptase domain-containing protein</fullName>
    </recommendedName>
</protein>
<dbReference type="EMBL" id="OZ034813">
    <property type="protein sequence ID" value="CAL1356475.1"/>
    <property type="molecule type" value="Genomic_DNA"/>
</dbReference>